<sequence>MSYNVIVPTTVLPPWLRIGQNWIFARHRRTEVGVVLPANTKFRVRADFAKWGITRPVIVRLLNNNRNTEREINLTNDQWIEMEHEHECVPFVDWPVGEKNTMAEVHFEIDGPHIPLPVYVFNTRPVENFKSEYRQSSSGYCFLYLDLVCILVPPASKNVLLDTDLFELHQFYNEIINYYDDLCGLVEDPYADTVDSNLPNKAAFVKADGGGPGGAYYGAFWTAPASTNLGEYLRVSPTNWMVIHELGHAYDFVFTVNTRLIEIWNNSFCDRIQYTWMNKTKRQQLARIYENQRPQKEAAIQALIDNNVPFDNWDFFEKLSIFAWLYNPQRGLDTLRNINHSYRLHAARNPVTPYPQIWAWLMSCGYDNFWLYFNRIGLYPADFYINEHNKVVHFNLHMRALALGQSVRYPIKYIITDFDLLQKNYDIKQYLESNFDLVIPEELRQTDLVADVRVVCVIDDPSQIIGEPFSLYDGNERVFESTVATDGNMYLVGVGPGVYTLRAPRGKDKRYKLHLAHSPNEPVHPANDHMYLLVTYPYYNQTLTYTRYITSDLAIDAAHLFGTDRLYVATIYFDALQQTVTVYLNNIRTGRENNTTLYFEMEIHNPFIGTSSKFTLLEDNVTMRQGYYKFPAVTFSSIRLHIRDDNRLMLVDKYLPAGDTLLFMFPNQIVDNNIFPDGSILTSTYNRIKEQAAFIENHKQLLYIENELRDSIYLASQFVNSDSNEFLKYFPDYFRDPHTFSYLFRFRGLGDFMLLELQIVPILNLASVRVGNHHNGPHSYFNTTYLSVEVRDTSGGVVFSYSRLGNEPMTHEHHKFEVFKDYTIHLFIQEPGQRLQLIVNKTLDTALPNSQNIYARLTATQLVVGEQSIIISDDNDFVPPPPRVNCGDQQIRVVETLKMIAF</sequence>
<dbReference type="EMBL" id="EU255577">
    <property type="protein sequence ID" value="ABY47844.1"/>
    <property type="molecule type" value="Genomic_DNA"/>
</dbReference>
<evidence type="ECO:0000313" key="3">
    <source>
        <dbReference type="Proteomes" id="UP000203266"/>
    </source>
</evidence>
<feature type="domain" description="Peptidase M60" evidence="1">
    <location>
        <begin position="27"/>
        <end position="330"/>
    </location>
</feature>
<dbReference type="Pfam" id="PF13402">
    <property type="entry name" value="Peptidase_M60"/>
    <property type="match status" value="1"/>
</dbReference>
<dbReference type="KEGG" id="vg:10973837"/>
<accession>A9YMZ5</accession>
<organism evidence="2 3">
    <name type="scientific">Helicoverpa armigera granulovirus</name>
    <dbReference type="NCBI Taxonomy" id="489830"/>
    <lineage>
        <taxon>Viruses</taxon>
        <taxon>Viruses incertae sedis</taxon>
        <taxon>Naldaviricetes</taxon>
        <taxon>Lefavirales</taxon>
        <taxon>Baculoviridae</taxon>
        <taxon>Betabaculovirus</taxon>
        <taxon>Betabaculovirus helarmigerae</taxon>
    </lineage>
</organism>
<reference evidence="2 3" key="1">
    <citation type="journal article" date="2008" name="Virus Genes">
        <title>Genomic sequence analysis of a granulovirus isolated from the Old World bollworm, Helicoverpa armigera.</title>
        <authorList>
            <person name="Harrison R.L."/>
            <person name="Popham H.J."/>
        </authorList>
    </citation>
    <scope>NUCLEOTIDE SEQUENCE [LARGE SCALE GENOMIC DNA]</scope>
</reference>
<dbReference type="InterPro" id="IPR004954">
    <property type="entry name" value="Mucin-bd"/>
</dbReference>
<evidence type="ECO:0000259" key="1">
    <source>
        <dbReference type="PROSITE" id="PS51723"/>
    </source>
</evidence>
<dbReference type="Pfam" id="PF03272">
    <property type="entry name" value="Mucin_bdg"/>
    <property type="match status" value="1"/>
</dbReference>
<name>A9YMZ5_9BBAC</name>
<keyword evidence="3" id="KW-1185">Reference proteome</keyword>
<dbReference type="GeneID" id="10973837"/>
<dbReference type="RefSeq" id="YP_001649135.1">
    <property type="nucleotide sequence ID" value="NC_010240.1"/>
</dbReference>
<proteinExistence type="predicted"/>
<evidence type="ECO:0000313" key="2">
    <source>
        <dbReference type="EMBL" id="ABY47844.1"/>
    </source>
</evidence>
<dbReference type="SMART" id="SM01276">
    <property type="entry name" value="M60-like"/>
    <property type="match status" value="1"/>
</dbReference>
<dbReference type="Proteomes" id="UP000203266">
    <property type="component" value="Segment"/>
</dbReference>
<dbReference type="OrthoDB" id="823at10239"/>
<dbReference type="MEROPS" id="M60.004"/>
<dbReference type="InterPro" id="IPR031161">
    <property type="entry name" value="Peptidase_M60_dom"/>
</dbReference>
<protein>
    <submittedName>
        <fullName evidence="2">Enhancin-3</fullName>
    </submittedName>
</protein>
<dbReference type="PROSITE" id="PS51723">
    <property type="entry name" value="PEPTIDASE_M60"/>
    <property type="match status" value="1"/>
</dbReference>
<dbReference type="Gene3D" id="3.40.390.80">
    <property type="entry name" value="Peptidase M60, enhancin-like domain 2"/>
    <property type="match status" value="1"/>
</dbReference>